<dbReference type="AlphaFoldDB" id="A0A1S7SEY3"/>
<dbReference type="InterPro" id="IPR002763">
    <property type="entry name" value="DUF72"/>
</dbReference>
<gene>
    <name evidence="1" type="ORF">AGR4C_pb30056</name>
</gene>
<organism evidence="1 2">
    <name type="scientific">Agrobacterium tumefaciens str. Kerr 14</name>
    <dbReference type="NCBI Taxonomy" id="1183424"/>
    <lineage>
        <taxon>Bacteria</taxon>
        <taxon>Pseudomonadati</taxon>
        <taxon>Pseudomonadota</taxon>
        <taxon>Alphaproteobacteria</taxon>
        <taxon>Hyphomicrobiales</taxon>
        <taxon>Rhizobiaceae</taxon>
        <taxon>Rhizobium/Agrobacterium group</taxon>
        <taxon>Agrobacterium</taxon>
        <taxon>Agrobacterium tumefaciens complex</taxon>
    </lineage>
</organism>
<dbReference type="PANTHER" id="PTHR30348">
    <property type="entry name" value="UNCHARACTERIZED PROTEIN YECE"/>
    <property type="match status" value="1"/>
</dbReference>
<dbReference type="PANTHER" id="PTHR30348:SF14">
    <property type="entry name" value="BLR8050 PROTEIN"/>
    <property type="match status" value="1"/>
</dbReference>
<protein>
    <submittedName>
        <fullName evidence="1">Uncharacterized protein</fullName>
    </submittedName>
</protein>
<accession>A0A1S7SEY3</accession>
<dbReference type="Gene3D" id="3.20.20.410">
    <property type="entry name" value="Protein of unknown function UPF0759"/>
    <property type="match status" value="1"/>
</dbReference>
<evidence type="ECO:0000313" key="2">
    <source>
        <dbReference type="Proteomes" id="UP000191897"/>
    </source>
</evidence>
<proteinExistence type="predicted"/>
<dbReference type="Pfam" id="PF01904">
    <property type="entry name" value="DUF72"/>
    <property type="match status" value="1"/>
</dbReference>
<dbReference type="SUPFAM" id="SSF117396">
    <property type="entry name" value="TM1631-like"/>
    <property type="match status" value="1"/>
</dbReference>
<dbReference type="EMBL" id="FBWC01000042">
    <property type="protein sequence ID" value="CUX68008.1"/>
    <property type="molecule type" value="Genomic_DNA"/>
</dbReference>
<evidence type="ECO:0000313" key="1">
    <source>
        <dbReference type="EMBL" id="CUX68008.1"/>
    </source>
</evidence>
<sequence>MKDIAQPFEIFCADVAPLAVKRGPLLCQLPPSLAFDAAVLDTAFRAIRNIDDGQIVLEARHKSWASAEAVDFLKSYAIDRVLADPSPVWPAEIFVLLRVICVCTENRRSTIRVTRTRR</sequence>
<reference evidence="1 2" key="1">
    <citation type="submission" date="2016-01" db="EMBL/GenBank/DDBJ databases">
        <authorList>
            <person name="Oliw E.H."/>
        </authorList>
    </citation>
    <scope>NUCLEOTIDE SEQUENCE [LARGE SCALE GENOMIC DNA]</scope>
    <source>
        <strain evidence="1 2">Kerr 14</strain>
    </source>
</reference>
<name>A0A1S7SEY3_AGRTU</name>
<dbReference type="Proteomes" id="UP000191897">
    <property type="component" value="Unassembled WGS sequence"/>
</dbReference>
<dbReference type="InterPro" id="IPR036520">
    <property type="entry name" value="UPF0759_sf"/>
</dbReference>